<sequence length="327" mass="37053">MSTTNSQDDKPLPFALQKDVWKHYMQNRPSYPDSLWHEWIEYHQGPLNTAHELGTGCGIGAASLLAVSHARGKPIKHMILSDPSESNVTTAKELLKADDYPSTRLSFYQKLGEDSFLEPGSVDMIIACECLHFTDIEKAMASVHKSLRPGGTVASVFYGVLNARIPDNERADAACKEFGRSHFQRVLDEKMETVLARVKVSQVGLGLNFVPLDKDMWQDVRRIFVNVPDGQAEWPMEVGLPKHVRRNGRSRIDTEYDMLEWRSDPDGWAIRSCTTRRIKEMMLSMLLQYGDKDWQSEEWGEFEAAVSDGGGTFHFVFPATMILARKK</sequence>
<keyword evidence="5" id="KW-1185">Reference proteome</keyword>
<dbReference type="PANTHER" id="PTHR44942:SF4">
    <property type="entry name" value="METHYLTRANSFERASE TYPE 11 DOMAIN-CONTAINING PROTEIN"/>
    <property type="match status" value="1"/>
</dbReference>
<dbReference type="SUPFAM" id="SSF53335">
    <property type="entry name" value="S-adenosyl-L-methionine-dependent methyltransferases"/>
    <property type="match status" value="1"/>
</dbReference>
<accession>A0ABR4EL71</accession>
<proteinExistence type="predicted"/>
<dbReference type="CDD" id="cd02440">
    <property type="entry name" value="AdoMet_MTases"/>
    <property type="match status" value="1"/>
</dbReference>
<evidence type="ECO:0000256" key="2">
    <source>
        <dbReference type="ARBA" id="ARBA00022679"/>
    </source>
</evidence>
<dbReference type="PANTHER" id="PTHR44942">
    <property type="entry name" value="METHYLTRANSF_11 DOMAIN-CONTAINING PROTEIN"/>
    <property type="match status" value="1"/>
</dbReference>
<dbReference type="InterPro" id="IPR013217">
    <property type="entry name" value="Methyltransf_12"/>
</dbReference>
<dbReference type="Gene3D" id="3.40.50.150">
    <property type="entry name" value="Vaccinia Virus protein VP39"/>
    <property type="match status" value="1"/>
</dbReference>
<dbReference type="Proteomes" id="UP001600888">
    <property type="component" value="Unassembled WGS sequence"/>
</dbReference>
<evidence type="ECO:0000259" key="3">
    <source>
        <dbReference type="Pfam" id="PF08242"/>
    </source>
</evidence>
<comment type="caution">
    <text evidence="4">The sequence shown here is derived from an EMBL/GenBank/DDBJ whole genome shotgun (WGS) entry which is preliminary data.</text>
</comment>
<dbReference type="EMBL" id="JBAWTH010000045">
    <property type="protein sequence ID" value="KAL2283090.1"/>
    <property type="molecule type" value="Genomic_DNA"/>
</dbReference>
<keyword evidence="1" id="KW-0489">Methyltransferase</keyword>
<feature type="domain" description="Methyltransferase type 12" evidence="3">
    <location>
        <begin position="55"/>
        <end position="152"/>
    </location>
</feature>
<keyword evidence="2" id="KW-0808">Transferase</keyword>
<gene>
    <name evidence="4" type="ORF">FJTKL_10195</name>
</gene>
<protein>
    <recommendedName>
        <fullName evidence="3">Methyltransferase type 12 domain-containing protein</fullName>
    </recommendedName>
</protein>
<reference evidence="4 5" key="1">
    <citation type="submission" date="2024-03" db="EMBL/GenBank/DDBJ databases">
        <title>A high-quality draft genome sequence of Diaporthe vaccinii, a causative agent of upright dieback and viscid rot disease in cranberry plants.</title>
        <authorList>
            <person name="Sarrasin M."/>
            <person name="Lang B.F."/>
            <person name="Burger G."/>
        </authorList>
    </citation>
    <scope>NUCLEOTIDE SEQUENCE [LARGE SCALE GENOMIC DNA]</scope>
    <source>
        <strain evidence="4 5">IS7</strain>
    </source>
</reference>
<dbReference type="Pfam" id="PF08242">
    <property type="entry name" value="Methyltransf_12"/>
    <property type="match status" value="1"/>
</dbReference>
<evidence type="ECO:0000256" key="1">
    <source>
        <dbReference type="ARBA" id="ARBA00022603"/>
    </source>
</evidence>
<evidence type="ECO:0000313" key="5">
    <source>
        <dbReference type="Proteomes" id="UP001600888"/>
    </source>
</evidence>
<evidence type="ECO:0000313" key="4">
    <source>
        <dbReference type="EMBL" id="KAL2283090.1"/>
    </source>
</evidence>
<organism evidence="4 5">
    <name type="scientific">Diaporthe vaccinii</name>
    <dbReference type="NCBI Taxonomy" id="105482"/>
    <lineage>
        <taxon>Eukaryota</taxon>
        <taxon>Fungi</taxon>
        <taxon>Dikarya</taxon>
        <taxon>Ascomycota</taxon>
        <taxon>Pezizomycotina</taxon>
        <taxon>Sordariomycetes</taxon>
        <taxon>Sordariomycetidae</taxon>
        <taxon>Diaporthales</taxon>
        <taxon>Diaporthaceae</taxon>
        <taxon>Diaporthe</taxon>
        <taxon>Diaporthe eres species complex</taxon>
    </lineage>
</organism>
<name>A0ABR4EL71_9PEZI</name>
<dbReference type="InterPro" id="IPR051052">
    <property type="entry name" value="Diverse_substrate_MTase"/>
</dbReference>
<dbReference type="InterPro" id="IPR029063">
    <property type="entry name" value="SAM-dependent_MTases_sf"/>
</dbReference>